<evidence type="ECO:0000313" key="2">
    <source>
        <dbReference type="EMBL" id="ARS36154.1"/>
    </source>
</evidence>
<feature type="compositionally biased region" description="Polar residues" evidence="1">
    <location>
        <begin position="42"/>
        <end position="63"/>
    </location>
</feature>
<feature type="compositionally biased region" description="Gly residues" evidence="1">
    <location>
        <begin position="71"/>
        <end position="87"/>
    </location>
</feature>
<dbReference type="RefSeq" id="WP_025607568.1">
    <property type="nucleotide sequence ID" value="NZ_CP021235.1"/>
</dbReference>
<dbReference type="OrthoDB" id="854042at2"/>
<name>A0A1X9YTL4_9BACT</name>
<feature type="region of interest" description="Disordered" evidence="1">
    <location>
        <begin position="1"/>
        <end position="87"/>
    </location>
</feature>
<protein>
    <submittedName>
        <fullName evidence="2">Uncharacterized protein</fullName>
    </submittedName>
</protein>
<dbReference type="EMBL" id="CP021235">
    <property type="protein sequence ID" value="ARS36154.1"/>
    <property type="molecule type" value="Genomic_DNA"/>
</dbReference>
<dbReference type="KEGG" id="pact:CA264_12330"/>
<evidence type="ECO:0000313" key="3">
    <source>
        <dbReference type="Proteomes" id="UP000266292"/>
    </source>
</evidence>
<evidence type="ECO:0000256" key="1">
    <source>
        <dbReference type="SAM" id="MobiDB-lite"/>
    </source>
</evidence>
<feature type="compositionally biased region" description="Basic and acidic residues" evidence="1">
    <location>
        <begin position="1"/>
        <end position="14"/>
    </location>
</feature>
<dbReference type="AlphaFoldDB" id="A0A1X9YTL4"/>
<organism evidence="2 3">
    <name type="scientific">Pontibacter actiniarum</name>
    <dbReference type="NCBI Taxonomy" id="323450"/>
    <lineage>
        <taxon>Bacteria</taxon>
        <taxon>Pseudomonadati</taxon>
        <taxon>Bacteroidota</taxon>
        <taxon>Cytophagia</taxon>
        <taxon>Cytophagales</taxon>
        <taxon>Hymenobacteraceae</taxon>
        <taxon>Pontibacter</taxon>
    </lineage>
</organism>
<accession>A0A1X9YTL4</accession>
<dbReference type="Proteomes" id="UP000266292">
    <property type="component" value="Chromosome"/>
</dbReference>
<sequence>MADNQNKDKTEPTKRNLASKANAQPNPADYSNEANIKGATDTGRNGTKPTASQQQGQGAQNKNTDSRTGTESGGGDGGQGGSTPTGK</sequence>
<proteinExistence type="predicted"/>
<gene>
    <name evidence="2" type="ORF">CA264_12330</name>
</gene>
<keyword evidence="3" id="KW-1185">Reference proteome</keyword>
<reference evidence="3" key="1">
    <citation type="submission" date="2017-05" db="EMBL/GenBank/DDBJ databases">
        <authorList>
            <person name="Ray J."/>
            <person name="Price M."/>
            <person name="Deutschbauer A."/>
        </authorList>
    </citation>
    <scope>NUCLEOTIDE SEQUENCE [LARGE SCALE GENOMIC DNA]</scope>
    <source>
        <strain evidence="3">DSM 19842</strain>
    </source>
</reference>